<reference evidence="17" key="1">
    <citation type="submission" date="2020-11" db="EMBL/GenBank/DDBJ databases">
        <authorList>
            <consortium name="DOE Joint Genome Institute"/>
            <person name="Ahrendt S."/>
            <person name="Riley R."/>
            <person name="Andreopoulos W."/>
            <person name="Labutti K."/>
            <person name="Pangilinan J."/>
            <person name="Ruiz-Duenas F.J."/>
            <person name="Barrasa J.M."/>
            <person name="Sanchez-Garcia M."/>
            <person name="Camarero S."/>
            <person name="Miyauchi S."/>
            <person name="Serrano A."/>
            <person name="Linde D."/>
            <person name="Babiker R."/>
            <person name="Drula E."/>
            <person name="Ayuso-Fernandez I."/>
            <person name="Pacheco R."/>
            <person name="Padilla G."/>
            <person name="Ferreira P."/>
            <person name="Barriuso J."/>
            <person name="Kellner H."/>
            <person name="Castanera R."/>
            <person name="Alfaro M."/>
            <person name="Ramirez L."/>
            <person name="Pisabarro A.G."/>
            <person name="Kuo A."/>
            <person name="Tritt A."/>
            <person name="Lipzen A."/>
            <person name="He G."/>
            <person name="Yan M."/>
            <person name="Ng V."/>
            <person name="Cullen D."/>
            <person name="Martin F."/>
            <person name="Rosso M.-N."/>
            <person name="Henrissat B."/>
            <person name="Hibbett D."/>
            <person name="Martinez A.T."/>
            <person name="Grigoriev I.V."/>
        </authorList>
    </citation>
    <scope>NUCLEOTIDE SEQUENCE</scope>
    <source>
        <strain evidence="17">CIRM-BRFM 674</strain>
    </source>
</reference>
<gene>
    <name evidence="17" type="ORF">BDN70DRAFT_875559</name>
</gene>
<evidence type="ECO:0000256" key="10">
    <source>
        <dbReference type="ARBA" id="ARBA00023136"/>
    </source>
</evidence>
<evidence type="ECO:0000256" key="2">
    <source>
        <dbReference type="ARBA" id="ARBA00004613"/>
    </source>
</evidence>
<keyword evidence="11" id="KW-1015">Disulfide bond</keyword>
<keyword evidence="6" id="KW-0349">Heme</keyword>
<evidence type="ECO:0000256" key="7">
    <source>
        <dbReference type="ARBA" id="ARBA00022723"/>
    </source>
</evidence>
<evidence type="ECO:0000256" key="9">
    <source>
        <dbReference type="ARBA" id="ARBA00023004"/>
    </source>
</evidence>
<feature type="region of interest" description="Disordered" evidence="14">
    <location>
        <begin position="115"/>
        <end position="201"/>
    </location>
</feature>
<feature type="compositionally biased region" description="Low complexity" evidence="14">
    <location>
        <begin position="115"/>
        <end position="168"/>
    </location>
</feature>
<keyword evidence="12" id="KW-0325">Glycoprotein</keyword>
<keyword evidence="9" id="KW-0408">Iron</keyword>
<accession>A0A9P5Z6P1</accession>
<keyword evidence="5" id="KW-0964">Secreted</keyword>
<evidence type="ECO:0000256" key="13">
    <source>
        <dbReference type="ARBA" id="ARBA00023288"/>
    </source>
</evidence>
<evidence type="ECO:0000256" key="14">
    <source>
        <dbReference type="SAM" id="MobiDB-lite"/>
    </source>
</evidence>
<evidence type="ECO:0000256" key="3">
    <source>
        <dbReference type="ARBA" id="ARBA00010031"/>
    </source>
</evidence>
<dbReference type="EMBL" id="MU155170">
    <property type="protein sequence ID" value="KAF9482089.1"/>
    <property type="molecule type" value="Genomic_DNA"/>
</dbReference>
<evidence type="ECO:0000256" key="12">
    <source>
        <dbReference type="ARBA" id="ARBA00023180"/>
    </source>
</evidence>
<keyword evidence="10" id="KW-0472">Membrane</keyword>
<evidence type="ECO:0000259" key="16">
    <source>
        <dbReference type="PROSITE" id="PS52012"/>
    </source>
</evidence>
<dbReference type="SMART" id="SM00747">
    <property type="entry name" value="CFEM"/>
    <property type="match status" value="1"/>
</dbReference>
<keyword evidence="8 15" id="KW-0732">Signal</keyword>
<keyword evidence="4" id="KW-1003">Cell membrane</keyword>
<proteinExistence type="inferred from homology"/>
<feature type="signal peptide" evidence="15">
    <location>
        <begin position="1"/>
        <end position="35"/>
    </location>
</feature>
<keyword evidence="13" id="KW-0449">Lipoprotein</keyword>
<evidence type="ECO:0000256" key="4">
    <source>
        <dbReference type="ARBA" id="ARBA00022475"/>
    </source>
</evidence>
<feature type="compositionally biased region" description="Low complexity" evidence="14">
    <location>
        <begin position="189"/>
        <end position="201"/>
    </location>
</feature>
<dbReference type="InterPro" id="IPR051735">
    <property type="entry name" value="CFEM_domain"/>
</dbReference>
<feature type="domain" description="CFEM" evidence="16">
    <location>
        <begin position="18"/>
        <end position="131"/>
    </location>
</feature>
<dbReference type="AlphaFoldDB" id="A0A9P5Z6P1"/>
<keyword evidence="18" id="KW-1185">Reference proteome</keyword>
<evidence type="ECO:0000256" key="15">
    <source>
        <dbReference type="SAM" id="SignalP"/>
    </source>
</evidence>
<dbReference type="PROSITE" id="PS52012">
    <property type="entry name" value="CFEM"/>
    <property type="match status" value="1"/>
</dbReference>
<organism evidence="17 18">
    <name type="scientific">Pholiota conissans</name>
    <dbReference type="NCBI Taxonomy" id="109636"/>
    <lineage>
        <taxon>Eukaryota</taxon>
        <taxon>Fungi</taxon>
        <taxon>Dikarya</taxon>
        <taxon>Basidiomycota</taxon>
        <taxon>Agaricomycotina</taxon>
        <taxon>Agaricomycetes</taxon>
        <taxon>Agaricomycetidae</taxon>
        <taxon>Agaricales</taxon>
        <taxon>Agaricineae</taxon>
        <taxon>Strophariaceae</taxon>
        <taxon>Pholiota</taxon>
    </lineage>
</organism>
<dbReference type="Proteomes" id="UP000807469">
    <property type="component" value="Unassembled WGS sequence"/>
</dbReference>
<evidence type="ECO:0000256" key="11">
    <source>
        <dbReference type="ARBA" id="ARBA00023157"/>
    </source>
</evidence>
<dbReference type="GO" id="GO:0005886">
    <property type="term" value="C:plasma membrane"/>
    <property type="evidence" value="ECO:0007669"/>
    <property type="project" value="UniProtKB-SubCell"/>
</dbReference>
<dbReference type="OrthoDB" id="3068107at2759"/>
<evidence type="ECO:0000313" key="18">
    <source>
        <dbReference type="Proteomes" id="UP000807469"/>
    </source>
</evidence>
<dbReference type="PANTHER" id="PTHR37928">
    <property type="entry name" value="CFEM DOMAIN PROTEIN (AFU_ORTHOLOGUE AFUA_6G14090)"/>
    <property type="match status" value="1"/>
</dbReference>
<evidence type="ECO:0000256" key="5">
    <source>
        <dbReference type="ARBA" id="ARBA00022525"/>
    </source>
</evidence>
<dbReference type="PANTHER" id="PTHR37928:SF2">
    <property type="entry name" value="GPI ANCHORED CFEM DOMAIN PROTEIN (AFU_ORTHOLOGUE AFUA_6G10580)"/>
    <property type="match status" value="1"/>
</dbReference>
<evidence type="ECO:0000313" key="17">
    <source>
        <dbReference type="EMBL" id="KAF9482089.1"/>
    </source>
</evidence>
<protein>
    <recommendedName>
        <fullName evidence="16">CFEM domain-containing protein</fullName>
    </recommendedName>
</protein>
<sequence length="247" mass="25006">MSIRPMSGLAGSLWGALSFILYVLLCNEYIAQTRAQGTGLDDLPTCAVNCAQTAAAAIGCSLQNADTTCLCSARTFIGATEQCAASVCPVEDISTLHGVLDDLCSAFTTITTSTRSASTSSTSRTSSQTSSHSTSPTTTPSASSSTALASSTPSPSPTLTPGIPIPTASSSPPFPSNGPTNVTPVGPALPTDTTSSLSGSTTTTLVQTVTLPQSTVSGTLIARGIGRKNEIRWLLIFVVGSVIALLV</sequence>
<feature type="chain" id="PRO_5040464299" description="CFEM domain-containing protein" evidence="15">
    <location>
        <begin position="36"/>
        <end position="247"/>
    </location>
</feature>
<comment type="caution">
    <text evidence="17">The sequence shown here is derived from an EMBL/GenBank/DDBJ whole genome shotgun (WGS) entry which is preliminary data.</text>
</comment>
<dbReference type="Pfam" id="PF05730">
    <property type="entry name" value="CFEM"/>
    <property type="match status" value="1"/>
</dbReference>
<dbReference type="InterPro" id="IPR008427">
    <property type="entry name" value="Extracellular_membr_CFEM_dom"/>
</dbReference>
<evidence type="ECO:0000256" key="1">
    <source>
        <dbReference type="ARBA" id="ARBA00004609"/>
    </source>
</evidence>
<name>A0A9P5Z6P1_9AGAR</name>
<comment type="subcellular location">
    <subcellularLocation>
        <location evidence="1">Cell membrane</location>
        <topology evidence="1">Lipid-anchor</topology>
        <topology evidence="1">GPI-anchor</topology>
    </subcellularLocation>
    <subcellularLocation>
        <location evidence="2">Secreted</location>
    </subcellularLocation>
</comment>
<evidence type="ECO:0000256" key="8">
    <source>
        <dbReference type="ARBA" id="ARBA00022729"/>
    </source>
</evidence>
<dbReference type="GO" id="GO:0005576">
    <property type="term" value="C:extracellular region"/>
    <property type="evidence" value="ECO:0007669"/>
    <property type="project" value="UniProtKB-SubCell"/>
</dbReference>
<keyword evidence="7" id="KW-0479">Metal-binding</keyword>
<comment type="similarity">
    <text evidence="3">Belongs to the RBT5 family.</text>
</comment>
<evidence type="ECO:0000256" key="6">
    <source>
        <dbReference type="ARBA" id="ARBA00022617"/>
    </source>
</evidence>
<dbReference type="GO" id="GO:0046872">
    <property type="term" value="F:metal ion binding"/>
    <property type="evidence" value="ECO:0007669"/>
    <property type="project" value="UniProtKB-KW"/>
</dbReference>